<gene>
    <name evidence="1" type="ORF">NCI01_15075</name>
</gene>
<reference evidence="1 2" key="1">
    <citation type="submission" date="2022-06" db="EMBL/GenBank/DDBJ databases">
        <authorList>
            <person name="So Y."/>
        </authorList>
    </citation>
    <scope>NUCLEOTIDE SEQUENCE [LARGE SCALE GENOMIC DNA]</scope>
    <source>
        <strain evidence="1 2">STR3</strain>
    </source>
</reference>
<dbReference type="EMBL" id="JANARS010000006">
    <property type="protein sequence ID" value="MCP3423124.1"/>
    <property type="molecule type" value="Genomic_DNA"/>
</dbReference>
<evidence type="ECO:0000313" key="1">
    <source>
        <dbReference type="EMBL" id="MCP3423124.1"/>
    </source>
</evidence>
<organism evidence="1 2">
    <name type="scientific">Nocardioides pinisoli</name>
    <dbReference type="NCBI Taxonomy" id="2950279"/>
    <lineage>
        <taxon>Bacteria</taxon>
        <taxon>Bacillati</taxon>
        <taxon>Actinomycetota</taxon>
        <taxon>Actinomycetes</taxon>
        <taxon>Propionibacteriales</taxon>
        <taxon>Nocardioidaceae</taxon>
        <taxon>Nocardioides</taxon>
    </lineage>
</organism>
<proteinExistence type="predicted"/>
<comment type="caution">
    <text evidence="1">The sequence shown here is derived from an EMBL/GenBank/DDBJ whole genome shotgun (WGS) entry which is preliminary data.</text>
</comment>
<dbReference type="Proteomes" id="UP001204524">
    <property type="component" value="Unassembled WGS sequence"/>
</dbReference>
<accession>A0ABT1KZC2</accession>
<evidence type="ECO:0000313" key="2">
    <source>
        <dbReference type="Proteomes" id="UP001204524"/>
    </source>
</evidence>
<sequence length="107" mass="11471">MKRLELVDGAQVDAASADTVRDAVGNLGARIEFVVLRETAGGFVQAAWGPAAGLPPGHFLLETAGEHVNGHVQAEVAEVDQLVAAFLGFLEEDRTWVDDFAWVRRTA</sequence>
<dbReference type="RefSeq" id="WP_254182319.1">
    <property type="nucleotide sequence ID" value="NZ_JANARS010000006.1"/>
</dbReference>
<protein>
    <submittedName>
        <fullName evidence="1">Uncharacterized protein</fullName>
    </submittedName>
</protein>
<name>A0ABT1KZC2_9ACTN</name>
<keyword evidence="2" id="KW-1185">Reference proteome</keyword>